<accession>A0ABQ7Y8C0</accession>
<protein>
    <submittedName>
        <fullName evidence="1">Uncharacterized protein</fullName>
    </submittedName>
</protein>
<name>A0ABQ7Y8C0_BRANA</name>
<keyword evidence="2" id="KW-1185">Reference proteome</keyword>
<reference evidence="1 2" key="1">
    <citation type="submission" date="2021-05" db="EMBL/GenBank/DDBJ databases">
        <title>Genome Assembly of Synthetic Allotetraploid Brassica napus Reveals Homoeologous Exchanges between Subgenomes.</title>
        <authorList>
            <person name="Davis J.T."/>
        </authorList>
    </citation>
    <scope>NUCLEOTIDE SEQUENCE [LARGE SCALE GENOMIC DNA]</scope>
    <source>
        <strain evidence="2">cv. Da-Ae</strain>
        <tissue evidence="1">Seedling</tissue>
    </source>
</reference>
<evidence type="ECO:0000313" key="2">
    <source>
        <dbReference type="Proteomes" id="UP000824890"/>
    </source>
</evidence>
<organism evidence="1 2">
    <name type="scientific">Brassica napus</name>
    <name type="common">Rape</name>
    <dbReference type="NCBI Taxonomy" id="3708"/>
    <lineage>
        <taxon>Eukaryota</taxon>
        <taxon>Viridiplantae</taxon>
        <taxon>Streptophyta</taxon>
        <taxon>Embryophyta</taxon>
        <taxon>Tracheophyta</taxon>
        <taxon>Spermatophyta</taxon>
        <taxon>Magnoliopsida</taxon>
        <taxon>eudicotyledons</taxon>
        <taxon>Gunneridae</taxon>
        <taxon>Pentapetalae</taxon>
        <taxon>rosids</taxon>
        <taxon>malvids</taxon>
        <taxon>Brassicales</taxon>
        <taxon>Brassicaceae</taxon>
        <taxon>Brassiceae</taxon>
        <taxon>Brassica</taxon>
    </lineage>
</organism>
<comment type="caution">
    <text evidence="1">The sequence shown here is derived from an EMBL/GenBank/DDBJ whole genome shotgun (WGS) entry which is preliminary data.</text>
</comment>
<proteinExistence type="predicted"/>
<sequence length="43" mass="5195">MWITETETWTRRGRGKKISAEKVHKKKQCSCRRAACRRAFNRE</sequence>
<gene>
    <name evidence="1" type="ORF">HID58_081641</name>
</gene>
<dbReference type="EMBL" id="JAGKQM010000018">
    <property type="protein sequence ID" value="KAH0864430.1"/>
    <property type="molecule type" value="Genomic_DNA"/>
</dbReference>
<dbReference type="Proteomes" id="UP000824890">
    <property type="component" value="Unassembled WGS sequence"/>
</dbReference>
<evidence type="ECO:0000313" key="1">
    <source>
        <dbReference type="EMBL" id="KAH0864430.1"/>
    </source>
</evidence>